<dbReference type="GO" id="GO:0015689">
    <property type="term" value="P:molybdate ion transport"/>
    <property type="evidence" value="ECO:0007669"/>
    <property type="project" value="InterPro"/>
</dbReference>
<reference evidence="4" key="1">
    <citation type="journal article" date="2021" name="PeerJ">
        <title>Extensive microbial diversity within the chicken gut microbiome revealed by metagenomics and culture.</title>
        <authorList>
            <person name="Gilroy R."/>
            <person name="Ravi A."/>
            <person name="Getino M."/>
            <person name="Pursley I."/>
            <person name="Horton D.L."/>
            <person name="Alikhan N.F."/>
            <person name="Baker D."/>
            <person name="Gharbi K."/>
            <person name="Hall N."/>
            <person name="Watson M."/>
            <person name="Adriaenssens E.M."/>
            <person name="Foster-Nyarko E."/>
            <person name="Jarju S."/>
            <person name="Secka A."/>
            <person name="Antonio M."/>
            <person name="Oren A."/>
            <person name="Chaudhuri R.R."/>
            <person name="La Ragione R."/>
            <person name="Hildebrand F."/>
            <person name="Pallen M.J."/>
        </authorList>
    </citation>
    <scope>NUCLEOTIDE SEQUENCE</scope>
    <source>
        <strain evidence="4">ChiBcec16_6824</strain>
    </source>
</reference>
<reference evidence="4" key="2">
    <citation type="submission" date="2021-04" db="EMBL/GenBank/DDBJ databases">
        <authorList>
            <person name="Gilroy R."/>
        </authorList>
    </citation>
    <scope>NUCLEOTIDE SEQUENCE</scope>
    <source>
        <strain evidence="4">ChiBcec16_6824</strain>
    </source>
</reference>
<dbReference type="PROSITE" id="PS51866">
    <property type="entry name" value="MOP"/>
    <property type="match status" value="1"/>
</dbReference>
<organism evidence="4 5">
    <name type="scientific">Candidatus Flavonifractor merdigallinarum</name>
    <dbReference type="NCBI Taxonomy" id="2838589"/>
    <lineage>
        <taxon>Bacteria</taxon>
        <taxon>Bacillati</taxon>
        <taxon>Bacillota</taxon>
        <taxon>Clostridia</taxon>
        <taxon>Eubacteriales</taxon>
        <taxon>Oscillospiraceae</taxon>
        <taxon>Flavonifractor</taxon>
    </lineage>
</organism>
<dbReference type="AlphaFoldDB" id="A0A9D2C073"/>
<dbReference type="Proteomes" id="UP000823868">
    <property type="component" value="Unassembled WGS sequence"/>
</dbReference>
<dbReference type="InterPro" id="IPR004606">
    <property type="entry name" value="Mop_domain"/>
</dbReference>
<gene>
    <name evidence="4" type="ORF">H9841_11925</name>
</gene>
<dbReference type="NCBIfam" id="TIGR00638">
    <property type="entry name" value="Mop"/>
    <property type="match status" value="1"/>
</dbReference>
<evidence type="ECO:0000256" key="1">
    <source>
        <dbReference type="ARBA" id="ARBA00022505"/>
    </source>
</evidence>
<evidence type="ECO:0000259" key="3">
    <source>
        <dbReference type="PROSITE" id="PS51866"/>
    </source>
</evidence>
<evidence type="ECO:0000313" key="5">
    <source>
        <dbReference type="Proteomes" id="UP000823868"/>
    </source>
</evidence>
<proteinExistence type="predicted"/>
<dbReference type="InterPro" id="IPR005116">
    <property type="entry name" value="Transp-assoc_OB_typ1"/>
</dbReference>
<dbReference type="Pfam" id="PF03459">
    <property type="entry name" value="TOBE"/>
    <property type="match status" value="1"/>
</dbReference>
<dbReference type="SUPFAM" id="SSF50331">
    <property type="entry name" value="MOP-like"/>
    <property type="match status" value="1"/>
</dbReference>
<name>A0A9D2C073_9FIRM</name>
<evidence type="ECO:0000256" key="2">
    <source>
        <dbReference type="PROSITE-ProRule" id="PRU01213"/>
    </source>
</evidence>
<dbReference type="EMBL" id="DXDX01000216">
    <property type="protein sequence ID" value="HIY22593.1"/>
    <property type="molecule type" value="Genomic_DNA"/>
</dbReference>
<sequence>MKLSARNQLKGTVVSIEEGAVNGIVKIDIGGGNVISSTISMSAIRELDLKVGKTAYAVIKATSVMVGVDD</sequence>
<evidence type="ECO:0000313" key="4">
    <source>
        <dbReference type="EMBL" id="HIY22593.1"/>
    </source>
</evidence>
<accession>A0A9D2C073</accession>
<dbReference type="Gene3D" id="2.40.50.100">
    <property type="match status" value="1"/>
</dbReference>
<comment type="caution">
    <text evidence="4">The sequence shown here is derived from an EMBL/GenBank/DDBJ whole genome shotgun (WGS) entry which is preliminary data.</text>
</comment>
<feature type="domain" description="Mop" evidence="3">
    <location>
        <begin position="2"/>
        <end position="68"/>
    </location>
</feature>
<protein>
    <submittedName>
        <fullName evidence="4">TOBE domain-containing protein</fullName>
    </submittedName>
</protein>
<keyword evidence="1 2" id="KW-0500">Molybdenum</keyword>
<dbReference type="InterPro" id="IPR008995">
    <property type="entry name" value="Mo/tungstate-bd_C_term_dom"/>
</dbReference>